<evidence type="ECO:0000256" key="1">
    <source>
        <dbReference type="ARBA" id="ARBA00004123"/>
    </source>
</evidence>
<sequence length="571" mass="63552">MQKQPKKTPRKHVTTACVPCRESKIRCDGATPHCHNCEKKGKECMYQLGDDKRKVSLRATTELFSARIDQLYQFIHDHGLEPPPMKPDDESAMNKVLDTLKIPRQPVKRRDSTVNGGQTAEPLPAVAPSLQSQTEPGAGSQLPQVPEAPVISPSQNLFPNTPLFQESGTNIRSPPAFGPSTYPANWEFTLPTAESLDTLYSNLNATNMPADTGPSPDSMHLSQDIAQQPGLLLGQARSDDHESDSGEEDEAESDVIEQISNRIGTLKIAGDGHLRFYGATSNLNLVDVSATQQRQRPDARSVRHDGQDILNHLRVGQPVDQTMEDHLVELYFTWQNPSTYVVDKEMYMTARSKWRNEYDDTPFYSEVLTNAMCAIGSAFEARYHPTFITFPKSLSEFFADRAKALLEIELDTPCVATVQALVILSCHEGSSNRDARGWLYSGMSMRLAFDLGLHLDMTLYVQKGDISEFEADVRKVAFWGSYTADHFWGFYLGRPFRMNAGDITVPKPASSLSSGKESTWSPYGLPKESNTSTQALTNPNELISRQFAVLWEIISPVGHILYDLYSILVTG</sequence>
<feature type="domain" description="Zn(2)-C6 fungal-type" evidence="9">
    <location>
        <begin position="16"/>
        <end position="46"/>
    </location>
</feature>
<reference evidence="11" key="1">
    <citation type="submission" date="2017-02" db="EMBL/GenBank/DDBJ databases">
        <authorList>
            <person name="Tafer H."/>
            <person name="Lopandic K."/>
        </authorList>
    </citation>
    <scope>NUCLEOTIDE SEQUENCE [LARGE SCALE GENOMIC DNA]</scope>
    <source>
        <strain evidence="11">CBS 366.77</strain>
    </source>
</reference>
<dbReference type="InterPro" id="IPR001138">
    <property type="entry name" value="Zn2Cys6_DnaBD"/>
</dbReference>
<evidence type="ECO:0000256" key="4">
    <source>
        <dbReference type="ARBA" id="ARBA00023015"/>
    </source>
</evidence>
<evidence type="ECO:0000256" key="5">
    <source>
        <dbReference type="ARBA" id="ARBA00023125"/>
    </source>
</evidence>
<proteinExistence type="predicted"/>
<dbReference type="Gene3D" id="4.10.240.10">
    <property type="entry name" value="Zn(2)-C6 fungal-type DNA-binding domain"/>
    <property type="match status" value="1"/>
</dbReference>
<evidence type="ECO:0000256" key="6">
    <source>
        <dbReference type="ARBA" id="ARBA00023163"/>
    </source>
</evidence>
<keyword evidence="6" id="KW-0804">Transcription</keyword>
<comment type="subcellular location">
    <subcellularLocation>
        <location evidence="1">Nucleus</location>
    </subcellularLocation>
</comment>
<dbReference type="PROSITE" id="PS00463">
    <property type="entry name" value="ZN2_CY6_FUNGAL_1"/>
    <property type="match status" value="1"/>
</dbReference>
<dbReference type="GO" id="GO:0006351">
    <property type="term" value="P:DNA-templated transcription"/>
    <property type="evidence" value="ECO:0007669"/>
    <property type="project" value="InterPro"/>
</dbReference>
<evidence type="ECO:0000256" key="2">
    <source>
        <dbReference type="ARBA" id="ARBA00022723"/>
    </source>
</evidence>
<dbReference type="Proteomes" id="UP000266188">
    <property type="component" value="Unassembled WGS sequence"/>
</dbReference>
<gene>
    <name evidence="10" type="ORF">PHISCL_08314</name>
</gene>
<dbReference type="GO" id="GO:0003677">
    <property type="term" value="F:DNA binding"/>
    <property type="evidence" value="ECO:0007669"/>
    <property type="project" value="UniProtKB-KW"/>
</dbReference>
<dbReference type="Pfam" id="PF00172">
    <property type="entry name" value="Zn_clus"/>
    <property type="match status" value="1"/>
</dbReference>
<dbReference type="GO" id="GO:0005634">
    <property type="term" value="C:nucleus"/>
    <property type="evidence" value="ECO:0007669"/>
    <property type="project" value="UniProtKB-SubCell"/>
</dbReference>
<dbReference type="PANTHER" id="PTHR31313">
    <property type="entry name" value="TY1 ENHANCER ACTIVATOR"/>
    <property type="match status" value="1"/>
</dbReference>
<dbReference type="GO" id="GO:0000981">
    <property type="term" value="F:DNA-binding transcription factor activity, RNA polymerase II-specific"/>
    <property type="evidence" value="ECO:0007669"/>
    <property type="project" value="InterPro"/>
</dbReference>
<evidence type="ECO:0000313" key="11">
    <source>
        <dbReference type="Proteomes" id="UP000266188"/>
    </source>
</evidence>
<dbReference type="PROSITE" id="PS50048">
    <property type="entry name" value="ZN2_CY6_FUNGAL_2"/>
    <property type="match status" value="1"/>
</dbReference>
<keyword evidence="7" id="KW-0539">Nucleus</keyword>
<evidence type="ECO:0000259" key="9">
    <source>
        <dbReference type="PROSITE" id="PS50048"/>
    </source>
</evidence>
<keyword evidence="5" id="KW-0238">DNA-binding</keyword>
<evidence type="ECO:0000256" key="7">
    <source>
        <dbReference type="ARBA" id="ARBA00023242"/>
    </source>
</evidence>
<dbReference type="SUPFAM" id="SSF57701">
    <property type="entry name" value="Zn2/Cys6 DNA-binding domain"/>
    <property type="match status" value="1"/>
</dbReference>
<dbReference type="EMBL" id="MVGC01000417">
    <property type="protein sequence ID" value="RJE19342.1"/>
    <property type="molecule type" value="Genomic_DNA"/>
</dbReference>
<dbReference type="InterPro" id="IPR007219">
    <property type="entry name" value="XnlR_reg_dom"/>
</dbReference>
<dbReference type="CDD" id="cd12148">
    <property type="entry name" value="fungal_TF_MHR"/>
    <property type="match status" value="1"/>
</dbReference>
<evidence type="ECO:0000313" key="10">
    <source>
        <dbReference type="EMBL" id="RJE19342.1"/>
    </source>
</evidence>
<name>A0A3A2Z8A4_9EURO</name>
<comment type="caution">
    <text evidence="10">The sequence shown here is derived from an EMBL/GenBank/DDBJ whole genome shotgun (WGS) entry which is preliminary data.</text>
</comment>
<dbReference type="OrthoDB" id="2154091at2759"/>
<dbReference type="PANTHER" id="PTHR31313:SF77">
    <property type="entry name" value="ZN(II)2CYS6 TRANSCRIPTION FACTOR (EUROFUNG)"/>
    <property type="match status" value="1"/>
</dbReference>
<keyword evidence="3" id="KW-0862">Zinc</keyword>
<keyword evidence="11" id="KW-1185">Reference proteome</keyword>
<accession>A0A3A2Z8A4</accession>
<dbReference type="InterPro" id="IPR036864">
    <property type="entry name" value="Zn2-C6_fun-type_DNA-bd_sf"/>
</dbReference>
<dbReference type="GO" id="GO:0008270">
    <property type="term" value="F:zinc ion binding"/>
    <property type="evidence" value="ECO:0007669"/>
    <property type="project" value="InterPro"/>
</dbReference>
<dbReference type="AlphaFoldDB" id="A0A3A2Z8A4"/>
<feature type="region of interest" description="Disordered" evidence="8">
    <location>
        <begin position="507"/>
        <end position="534"/>
    </location>
</feature>
<keyword evidence="2" id="KW-0479">Metal-binding</keyword>
<dbReference type="CDD" id="cd00067">
    <property type="entry name" value="GAL4"/>
    <property type="match status" value="1"/>
</dbReference>
<dbReference type="Pfam" id="PF04082">
    <property type="entry name" value="Fungal_trans"/>
    <property type="match status" value="1"/>
</dbReference>
<dbReference type="SMART" id="SM00906">
    <property type="entry name" value="Fungal_trans"/>
    <property type="match status" value="1"/>
</dbReference>
<dbReference type="SMART" id="SM00066">
    <property type="entry name" value="GAL4"/>
    <property type="match status" value="1"/>
</dbReference>
<feature type="compositionally biased region" description="Polar residues" evidence="8">
    <location>
        <begin position="510"/>
        <end position="521"/>
    </location>
</feature>
<feature type="region of interest" description="Disordered" evidence="8">
    <location>
        <begin position="106"/>
        <end position="144"/>
    </location>
</feature>
<evidence type="ECO:0000256" key="3">
    <source>
        <dbReference type="ARBA" id="ARBA00022833"/>
    </source>
</evidence>
<organism evidence="10 11">
    <name type="scientific">Aspergillus sclerotialis</name>
    <dbReference type="NCBI Taxonomy" id="2070753"/>
    <lineage>
        <taxon>Eukaryota</taxon>
        <taxon>Fungi</taxon>
        <taxon>Dikarya</taxon>
        <taxon>Ascomycota</taxon>
        <taxon>Pezizomycotina</taxon>
        <taxon>Eurotiomycetes</taxon>
        <taxon>Eurotiomycetidae</taxon>
        <taxon>Eurotiales</taxon>
        <taxon>Aspergillaceae</taxon>
        <taxon>Aspergillus</taxon>
        <taxon>Aspergillus subgen. Polypaecilum</taxon>
    </lineage>
</organism>
<keyword evidence="4" id="KW-0805">Transcription regulation</keyword>
<evidence type="ECO:0000256" key="8">
    <source>
        <dbReference type="SAM" id="MobiDB-lite"/>
    </source>
</evidence>
<protein>
    <submittedName>
        <fullName evidence="10">Fungal specific transcription factor</fullName>
    </submittedName>
</protein>
<dbReference type="InterPro" id="IPR051615">
    <property type="entry name" value="Transcr_Regulatory_Elem"/>
</dbReference>